<proteinExistence type="predicted"/>
<dbReference type="EMBL" id="SFCI01001696">
    <property type="protein sequence ID" value="TFY75156.1"/>
    <property type="molecule type" value="Genomic_DNA"/>
</dbReference>
<organism evidence="2 3">
    <name type="scientific">Hericium alpestre</name>
    <dbReference type="NCBI Taxonomy" id="135208"/>
    <lineage>
        <taxon>Eukaryota</taxon>
        <taxon>Fungi</taxon>
        <taxon>Dikarya</taxon>
        <taxon>Basidiomycota</taxon>
        <taxon>Agaricomycotina</taxon>
        <taxon>Agaricomycetes</taxon>
        <taxon>Russulales</taxon>
        <taxon>Hericiaceae</taxon>
        <taxon>Hericium</taxon>
    </lineage>
</organism>
<dbReference type="OrthoDB" id="3305808at2759"/>
<gene>
    <name evidence="2" type="ORF">EWM64_g8854</name>
</gene>
<sequence length="375" mass="41465">MILRAISQLIVITEDDYFDALCAAQTNATASFPSENPSYSVTDWIISIHCAICKAPEKGAAFLCHPQARLRWDDQSHVTDFGAILLHDRPSAADKHPAQPSRLIYIAEIKPKDHMDDWRASSNATDQCQAFESHISQVSEQAYFAFRQYAMKLLHAFLIIGNNFVFFEYKMPKDIAAYAPCHKVDTSDNLGKLLSDPNPRKRRRVASSTGPCRMLEPDVIYAFEEIINATGHSFSPPFRKALDMTIAPHVKTRQPSWFQVPSGDHLSPETSLELAYAQISSSSLVNDSLANLSADDEAPLPPDSSRPSSPADWPVLYEGLDSDHLVAAPALAEEVLLPKRKTQLVQGCDALEARALEQQCKATAGKDTKGKGRDI</sequence>
<accession>A0A4Y9ZK32</accession>
<comment type="caution">
    <text evidence="2">The sequence shown here is derived from an EMBL/GenBank/DDBJ whole genome shotgun (WGS) entry which is preliminary data.</text>
</comment>
<keyword evidence="3" id="KW-1185">Reference proteome</keyword>
<dbReference type="Proteomes" id="UP000298061">
    <property type="component" value="Unassembled WGS sequence"/>
</dbReference>
<evidence type="ECO:0000256" key="1">
    <source>
        <dbReference type="SAM" id="MobiDB-lite"/>
    </source>
</evidence>
<reference evidence="2 3" key="1">
    <citation type="submission" date="2019-02" db="EMBL/GenBank/DDBJ databases">
        <title>Genome sequencing of the rare red list fungi Hericium alpestre (H. flagellum).</title>
        <authorList>
            <person name="Buettner E."/>
            <person name="Kellner H."/>
        </authorList>
    </citation>
    <scope>NUCLEOTIDE SEQUENCE [LARGE SCALE GENOMIC DNA]</scope>
    <source>
        <strain evidence="2 3">DSM 108284</strain>
    </source>
</reference>
<feature type="region of interest" description="Disordered" evidence="1">
    <location>
        <begin position="293"/>
        <end position="313"/>
    </location>
</feature>
<protein>
    <submittedName>
        <fullName evidence="2">Uncharacterized protein</fullName>
    </submittedName>
</protein>
<name>A0A4Y9ZK32_9AGAM</name>
<dbReference type="AlphaFoldDB" id="A0A4Y9ZK32"/>
<evidence type="ECO:0000313" key="2">
    <source>
        <dbReference type="EMBL" id="TFY75156.1"/>
    </source>
</evidence>
<evidence type="ECO:0000313" key="3">
    <source>
        <dbReference type="Proteomes" id="UP000298061"/>
    </source>
</evidence>